<keyword evidence="9" id="KW-0472">Membrane</keyword>
<dbReference type="RefSeq" id="WP_268940619.1">
    <property type="nucleotide sequence ID" value="NZ_JAPTYD010000002.1"/>
</dbReference>
<gene>
    <name evidence="11" type="ORF">OU682_03225</name>
</gene>
<dbReference type="CDD" id="cd05387">
    <property type="entry name" value="BY-kinase"/>
    <property type="match status" value="1"/>
</dbReference>
<evidence type="ECO:0000256" key="3">
    <source>
        <dbReference type="ARBA" id="ARBA00022679"/>
    </source>
</evidence>
<evidence type="ECO:0000259" key="10">
    <source>
        <dbReference type="Pfam" id="PF13614"/>
    </source>
</evidence>
<dbReference type="InterPro" id="IPR005702">
    <property type="entry name" value="Wzc-like_C"/>
</dbReference>
<proteinExistence type="inferred from homology"/>
<feature type="transmembrane region" description="Helical" evidence="9">
    <location>
        <begin position="35"/>
        <end position="54"/>
    </location>
</feature>
<evidence type="ECO:0000313" key="11">
    <source>
        <dbReference type="EMBL" id="MCZ0960628.1"/>
    </source>
</evidence>
<protein>
    <recommendedName>
        <fullName evidence="2">non-specific protein-tyrosine kinase</fullName>
        <ecNumber evidence="2">2.7.10.2</ecNumber>
    </recommendedName>
</protein>
<sequence>MTMERPFITPTPPAAVASGSRIGLADLGWLIRRQFWPMLSVIILVMGAAAALLMRTPDSYTSTSAMALTVSETRVSRANSQLEAFDVTSARVQTEIDILRSRDFAASVAESLDLFQDATFIGEADPDSLTPEQKAFVVDKLLASYTIFRTGESLVLNVTATANSPEMAAGIANTVVKTYIARSSRDDLAQLETWVSFLRNRVDQLGQSLSEAEQALGEIIRTNNLDDVSLPTRLLAGRNNAADIIAVLKSEPGNAEEVARRQETLDQFEEQLATRTRAELARKRQERVVDLLATRYQTATERLNELEPQLELVPQSARQVTMAELPTQPSSPNRPATLAVAFAGSFILAFLVGLLLNSISRQVWTSEQAREITGLPNLGNIPRIRSRGAMQLRMPGWVLMIPRFSSFAESLRALLTILFNSSGHRGKRVLMVTSPMPREGKSTVAASLAVTAARDGLGVLLVDLDQRRPETLRLLGVAGHRVDVEDLLTGRLSLAKAIQPVEDGHSLSLLAVNIADRWTPRLIDQFGDRILKPLREEYDLIIFDTPPAMLSADTGRLGGLADEALVVVSMGKTSARALAAAVERLIVSGVNVVGTVINSVEHNRGGIADHVGSGRTY</sequence>
<dbReference type="Proteomes" id="UP001149822">
    <property type="component" value="Unassembled WGS sequence"/>
</dbReference>
<dbReference type="EMBL" id="JAPTYD010000002">
    <property type="protein sequence ID" value="MCZ0960628.1"/>
    <property type="molecule type" value="Genomic_DNA"/>
</dbReference>
<keyword evidence="6" id="KW-0067">ATP-binding</keyword>
<evidence type="ECO:0000256" key="9">
    <source>
        <dbReference type="SAM" id="Phobius"/>
    </source>
</evidence>
<name>A0ABT4J0K5_9RHOB</name>
<comment type="similarity">
    <text evidence="1">Belongs to the CpsD/CapB family.</text>
</comment>
<evidence type="ECO:0000256" key="2">
    <source>
        <dbReference type="ARBA" id="ARBA00011903"/>
    </source>
</evidence>
<dbReference type="PANTHER" id="PTHR32309">
    <property type="entry name" value="TYROSINE-PROTEIN KINASE"/>
    <property type="match status" value="1"/>
</dbReference>
<dbReference type="InterPro" id="IPR025669">
    <property type="entry name" value="AAA_dom"/>
</dbReference>
<keyword evidence="4" id="KW-0547">Nucleotide-binding</keyword>
<evidence type="ECO:0000256" key="6">
    <source>
        <dbReference type="ARBA" id="ARBA00022840"/>
    </source>
</evidence>
<comment type="caution">
    <text evidence="11">The sequence shown here is derived from an EMBL/GenBank/DDBJ whole genome shotgun (WGS) entry which is preliminary data.</text>
</comment>
<dbReference type="EC" id="2.7.10.2" evidence="2"/>
<keyword evidence="5" id="KW-0418">Kinase</keyword>
<reference evidence="11" key="1">
    <citation type="submission" date="2022-12" db="EMBL/GenBank/DDBJ databases">
        <title>Paracoccus sp. EF6 isolated from a lake water.</title>
        <authorList>
            <person name="Liu H."/>
        </authorList>
    </citation>
    <scope>NUCLEOTIDE SEQUENCE</scope>
    <source>
        <strain evidence="11">EF6</strain>
    </source>
</reference>
<keyword evidence="9" id="KW-1133">Transmembrane helix</keyword>
<keyword evidence="7" id="KW-0829">Tyrosine-protein kinase</keyword>
<evidence type="ECO:0000256" key="1">
    <source>
        <dbReference type="ARBA" id="ARBA00007316"/>
    </source>
</evidence>
<evidence type="ECO:0000256" key="8">
    <source>
        <dbReference type="ARBA" id="ARBA00051245"/>
    </source>
</evidence>
<evidence type="ECO:0000256" key="4">
    <source>
        <dbReference type="ARBA" id="ARBA00022741"/>
    </source>
</evidence>
<feature type="transmembrane region" description="Helical" evidence="9">
    <location>
        <begin position="336"/>
        <end position="356"/>
    </location>
</feature>
<dbReference type="InterPro" id="IPR050445">
    <property type="entry name" value="Bact_polysacc_biosynth/exp"/>
</dbReference>
<comment type="catalytic activity">
    <reaction evidence="8">
        <text>L-tyrosyl-[protein] + ATP = O-phospho-L-tyrosyl-[protein] + ADP + H(+)</text>
        <dbReference type="Rhea" id="RHEA:10596"/>
        <dbReference type="Rhea" id="RHEA-COMP:10136"/>
        <dbReference type="Rhea" id="RHEA-COMP:20101"/>
        <dbReference type="ChEBI" id="CHEBI:15378"/>
        <dbReference type="ChEBI" id="CHEBI:30616"/>
        <dbReference type="ChEBI" id="CHEBI:46858"/>
        <dbReference type="ChEBI" id="CHEBI:61978"/>
        <dbReference type="ChEBI" id="CHEBI:456216"/>
        <dbReference type="EC" id="2.7.10.2"/>
    </reaction>
</comment>
<evidence type="ECO:0000256" key="5">
    <source>
        <dbReference type="ARBA" id="ARBA00022777"/>
    </source>
</evidence>
<evidence type="ECO:0000313" key="12">
    <source>
        <dbReference type="Proteomes" id="UP001149822"/>
    </source>
</evidence>
<keyword evidence="9" id="KW-0812">Transmembrane</keyword>
<keyword evidence="12" id="KW-1185">Reference proteome</keyword>
<keyword evidence="3" id="KW-0808">Transferase</keyword>
<feature type="domain" description="AAA" evidence="10">
    <location>
        <begin position="440"/>
        <end position="576"/>
    </location>
</feature>
<organism evidence="11 12">
    <name type="scientific">Paracoccus benzoatiresistens</name>
    <dbReference type="NCBI Taxonomy" id="2997341"/>
    <lineage>
        <taxon>Bacteria</taxon>
        <taxon>Pseudomonadati</taxon>
        <taxon>Pseudomonadota</taxon>
        <taxon>Alphaproteobacteria</taxon>
        <taxon>Rhodobacterales</taxon>
        <taxon>Paracoccaceae</taxon>
        <taxon>Paracoccus</taxon>
    </lineage>
</organism>
<dbReference type="Pfam" id="PF13614">
    <property type="entry name" value="AAA_31"/>
    <property type="match status" value="1"/>
</dbReference>
<dbReference type="Gene3D" id="3.40.50.300">
    <property type="entry name" value="P-loop containing nucleotide triphosphate hydrolases"/>
    <property type="match status" value="1"/>
</dbReference>
<evidence type="ECO:0000256" key="7">
    <source>
        <dbReference type="ARBA" id="ARBA00023137"/>
    </source>
</evidence>
<dbReference type="PANTHER" id="PTHR32309:SF13">
    <property type="entry name" value="FERRIC ENTEROBACTIN TRANSPORT PROTEIN FEPE"/>
    <property type="match status" value="1"/>
</dbReference>
<dbReference type="SUPFAM" id="SSF52540">
    <property type="entry name" value="P-loop containing nucleoside triphosphate hydrolases"/>
    <property type="match status" value="1"/>
</dbReference>
<dbReference type="InterPro" id="IPR027417">
    <property type="entry name" value="P-loop_NTPase"/>
</dbReference>
<accession>A0ABT4J0K5</accession>